<evidence type="ECO:0000313" key="1">
    <source>
        <dbReference type="EMBL" id="MBK1661642.1"/>
    </source>
</evidence>
<accession>A0ABS1D5U3</accession>
<keyword evidence="2" id="KW-1185">Reference proteome</keyword>
<organism evidence="1 2">
    <name type="scientific">Paracraurococcus ruber</name>
    <dbReference type="NCBI Taxonomy" id="77675"/>
    <lineage>
        <taxon>Bacteria</taxon>
        <taxon>Pseudomonadati</taxon>
        <taxon>Pseudomonadota</taxon>
        <taxon>Alphaproteobacteria</taxon>
        <taxon>Acetobacterales</taxon>
        <taxon>Roseomonadaceae</taxon>
        <taxon>Paracraurococcus</taxon>
    </lineage>
</organism>
<evidence type="ECO:0000313" key="2">
    <source>
        <dbReference type="Proteomes" id="UP000697995"/>
    </source>
</evidence>
<evidence type="ECO:0008006" key="3">
    <source>
        <dbReference type="Google" id="ProtNLM"/>
    </source>
</evidence>
<feature type="non-terminal residue" evidence="1">
    <location>
        <position position="1"/>
    </location>
</feature>
<reference evidence="1 2" key="1">
    <citation type="journal article" date="2020" name="Microorganisms">
        <title>Osmotic Adaptation and Compatible Solute Biosynthesis of Phototrophic Bacteria as Revealed from Genome Analyses.</title>
        <authorList>
            <person name="Imhoff J.F."/>
            <person name="Rahn T."/>
            <person name="Kunzel S."/>
            <person name="Keller A."/>
            <person name="Neulinger S.C."/>
        </authorList>
    </citation>
    <scope>NUCLEOTIDE SEQUENCE [LARGE SCALE GENOMIC DNA]</scope>
    <source>
        <strain evidence="1 2">DSM 15382</strain>
    </source>
</reference>
<name>A0ABS1D5U3_9PROT</name>
<protein>
    <recommendedName>
        <fullName evidence="3">EAL domain-containing protein</fullName>
    </recommendedName>
</protein>
<comment type="caution">
    <text evidence="1">The sequence shown here is derived from an EMBL/GenBank/DDBJ whole genome shotgun (WGS) entry which is preliminary data.</text>
</comment>
<sequence>LDRPAPDDPAEAGGGFGPADLAALEAALRGAGLSSYLRRRPVCRLVRGGEGPELAWEEWGLAWPALGAALCPGLEPEAAPWLARRLRRLLDRRLLAELARPEEARRLGRCGLALSAATLGEAEFLRLDALLDAGARAATVLALPAEDALADAEGFAFARDFARARGYRLALDLPGPELLPALPLDRVGMDLLRLPWSPELAAAAPLLPAGPEQVVLTGADRAAAIGWGWEAGVTLFEGRLLRPG</sequence>
<proteinExistence type="predicted"/>
<gene>
    <name evidence="1" type="ORF">CKO45_25885</name>
</gene>
<dbReference type="EMBL" id="NRSG01000340">
    <property type="protein sequence ID" value="MBK1661642.1"/>
    <property type="molecule type" value="Genomic_DNA"/>
</dbReference>
<dbReference type="Proteomes" id="UP000697995">
    <property type="component" value="Unassembled WGS sequence"/>
</dbReference>